<dbReference type="PANTHER" id="PTHR32071:SF17">
    <property type="entry name" value="TRANSCRIPTIONAL REGULATOR (NTRC FAMILY)"/>
    <property type="match status" value="1"/>
</dbReference>
<dbReference type="PANTHER" id="PTHR32071">
    <property type="entry name" value="TRANSCRIPTIONAL REGULATORY PROTEIN"/>
    <property type="match status" value="1"/>
</dbReference>
<dbReference type="Pfam" id="PF00072">
    <property type="entry name" value="Response_reg"/>
    <property type="match status" value="1"/>
</dbReference>
<dbReference type="InterPro" id="IPR001789">
    <property type="entry name" value="Sig_transdc_resp-reg_receiver"/>
</dbReference>
<evidence type="ECO:0000256" key="2">
    <source>
        <dbReference type="ARBA" id="ARBA00022741"/>
    </source>
</evidence>
<dbReference type="InterPro" id="IPR009057">
    <property type="entry name" value="Homeodomain-like_sf"/>
</dbReference>
<dbReference type="InterPro" id="IPR027417">
    <property type="entry name" value="P-loop_NTPase"/>
</dbReference>
<dbReference type="OrthoDB" id="9808843at2"/>
<proteinExistence type="predicted"/>
<dbReference type="GO" id="GO:0006355">
    <property type="term" value="P:regulation of DNA-templated transcription"/>
    <property type="evidence" value="ECO:0007669"/>
    <property type="project" value="InterPro"/>
</dbReference>
<dbReference type="Gene3D" id="1.10.10.60">
    <property type="entry name" value="Homeodomain-like"/>
    <property type="match status" value="1"/>
</dbReference>
<dbReference type="SUPFAM" id="SSF52172">
    <property type="entry name" value="CheY-like"/>
    <property type="match status" value="1"/>
</dbReference>
<dbReference type="Pfam" id="PF25601">
    <property type="entry name" value="AAA_lid_14"/>
    <property type="match status" value="1"/>
</dbReference>
<keyword evidence="11" id="KW-1185">Reference proteome</keyword>
<dbReference type="RefSeq" id="WP_034293383.1">
    <property type="nucleotide sequence ID" value="NZ_CP091519.2"/>
</dbReference>
<dbReference type="Gene3D" id="1.10.8.60">
    <property type="match status" value="1"/>
</dbReference>
<evidence type="ECO:0000256" key="6">
    <source>
        <dbReference type="ARBA" id="ARBA00023163"/>
    </source>
</evidence>
<keyword evidence="6" id="KW-0804">Transcription</keyword>
<dbReference type="InterPro" id="IPR058031">
    <property type="entry name" value="AAA_lid_NorR"/>
</dbReference>
<keyword evidence="2" id="KW-0547">Nucleotide-binding</keyword>
<evidence type="ECO:0000313" key="11">
    <source>
        <dbReference type="Proteomes" id="UP000254209"/>
    </source>
</evidence>
<dbReference type="SUPFAM" id="SSF46689">
    <property type="entry name" value="Homeodomain-like"/>
    <property type="match status" value="1"/>
</dbReference>
<dbReference type="Gene3D" id="3.40.50.2300">
    <property type="match status" value="1"/>
</dbReference>
<dbReference type="EMBL" id="UFSO01000003">
    <property type="protein sequence ID" value="SSY80790.1"/>
    <property type="molecule type" value="Genomic_DNA"/>
</dbReference>
<dbReference type="SUPFAM" id="SSF52540">
    <property type="entry name" value="P-loop containing nucleoside triphosphate hydrolases"/>
    <property type="match status" value="1"/>
</dbReference>
<dbReference type="InterPro" id="IPR011006">
    <property type="entry name" value="CheY-like_superfamily"/>
</dbReference>
<dbReference type="STRING" id="1120980.GCA_000745955_01557"/>
<dbReference type="InterPro" id="IPR002078">
    <property type="entry name" value="Sigma_54_int"/>
</dbReference>
<accession>A0A376BV12</accession>
<dbReference type="AlphaFoldDB" id="A0A376BV12"/>
<evidence type="ECO:0000256" key="3">
    <source>
        <dbReference type="ARBA" id="ARBA00022840"/>
    </source>
</evidence>
<keyword evidence="5" id="KW-0805">Transcription regulation</keyword>
<evidence type="ECO:0000259" key="8">
    <source>
        <dbReference type="PROSITE" id="PS50045"/>
    </source>
</evidence>
<evidence type="ECO:0000313" key="10">
    <source>
        <dbReference type="EMBL" id="SSY80790.1"/>
    </source>
</evidence>
<dbReference type="GO" id="GO:0000160">
    <property type="term" value="P:phosphorelay signal transduction system"/>
    <property type="evidence" value="ECO:0007669"/>
    <property type="project" value="UniProtKB-KW"/>
</dbReference>
<dbReference type="PROSITE" id="PS50110">
    <property type="entry name" value="RESPONSE_REGULATORY"/>
    <property type="match status" value="1"/>
</dbReference>
<evidence type="ECO:0000259" key="9">
    <source>
        <dbReference type="PROSITE" id="PS50110"/>
    </source>
</evidence>
<dbReference type="GO" id="GO:0005524">
    <property type="term" value="F:ATP binding"/>
    <property type="evidence" value="ECO:0007669"/>
    <property type="project" value="UniProtKB-KW"/>
</dbReference>
<keyword evidence="1 7" id="KW-0597">Phosphoprotein</keyword>
<evidence type="ECO:0000256" key="7">
    <source>
        <dbReference type="PROSITE-ProRule" id="PRU00169"/>
    </source>
</evidence>
<evidence type="ECO:0000256" key="4">
    <source>
        <dbReference type="ARBA" id="ARBA00023012"/>
    </source>
</evidence>
<name>A0A376BV12_9NEIS</name>
<feature type="domain" description="Sigma-54 factor interaction" evidence="8">
    <location>
        <begin position="135"/>
        <end position="331"/>
    </location>
</feature>
<dbReference type="Proteomes" id="UP000254209">
    <property type="component" value="Unassembled WGS sequence"/>
</dbReference>
<sequence>MRSTDILIVDDEIGIREVLQETLEDEGYTVALAENAEAARQLRNQARPAMVLLDIWMPDSDGITLLKEWAKNGQLTMPVVMMSGHGSIDTAVEATKIGALDFLEKPIPLQKLLGAVERALKYGENQSGSGLSLEKLGNSNVIKELGKQLERAAQQNSPILLMGESGSPFEMIARYFHKTGTPWTEPARAEHIIDSPLEILQKSANGVLYLGDISQYNKGTQQSIAFLLTKAERYNTRIVCTCSQPMAELLNNPSQDGKLLNVLSSLVINIPALRQQTEDITFLVNQITAELAEAQKTTPIRFTADAIDQMRQYDWPGNLEQLKNVVKNLVMNAEGNEVGLMAVSKMLNQFIQRSDTEMVNGFDFNLPLRELREELERRYFEYHIHREGQNMSRVAQKVGLERTHLYRKLKQLGINFTRRSKSSSDCDDEE</sequence>
<dbReference type="Pfam" id="PF14532">
    <property type="entry name" value="Sigma54_activ_2"/>
    <property type="match status" value="1"/>
</dbReference>
<dbReference type="FunFam" id="3.40.50.2300:FF:000018">
    <property type="entry name" value="DNA-binding transcriptional regulator NtrC"/>
    <property type="match status" value="1"/>
</dbReference>
<organism evidence="10 11">
    <name type="scientific">Alysiella crassa</name>
    <dbReference type="NCBI Taxonomy" id="153491"/>
    <lineage>
        <taxon>Bacteria</taxon>
        <taxon>Pseudomonadati</taxon>
        <taxon>Pseudomonadota</taxon>
        <taxon>Betaproteobacteria</taxon>
        <taxon>Neisseriales</taxon>
        <taxon>Neisseriaceae</taxon>
        <taxon>Alysiella</taxon>
    </lineage>
</organism>
<dbReference type="SMART" id="SM00448">
    <property type="entry name" value="REC"/>
    <property type="match status" value="1"/>
</dbReference>
<keyword evidence="3" id="KW-0067">ATP-binding</keyword>
<evidence type="ECO:0000256" key="1">
    <source>
        <dbReference type="ARBA" id="ARBA00022553"/>
    </source>
</evidence>
<evidence type="ECO:0000256" key="5">
    <source>
        <dbReference type="ARBA" id="ARBA00023015"/>
    </source>
</evidence>
<dbReference type="PROSITE" id="PS50045">
    <property type="entry name" value="SIGMA54_INTERACT_4"/>
    <property type="match status" value="1"/>
</dbReference>
<dbReference type="Gene3D" id="3.40.50.300">
    <property type="entry name" value="P-loop containing nucleotide triphosphate hydrolases"/>
    <property type="match status" value="1"/>
</dbReference>
<keyword evidence="4" id="KW-0902">Two-component regulatory system</keyword>
<protein>
    <submittedName>
        <fullName evidence="10">Transcriptional regulatory protein ZraR</fullName>
    </submittedName>
</protein>
<feature type="domain" description="Response regulatory" evidence="9">
    <location>
        <begin position="5"/>
        <end position="120"/>
    </location>
</feature>
<feature type="modified residue" description="4-aspartylphosphate" evidence="7">
    <location>
        <position position="54"/>
    </location>
</feature>
<gene>
    <name evidence="10" type="primary">zraR_2</name>
    <name evidence="10" type="ORF">NCTC10283_02351</name>
</gene>
<reference evidence="10 11" key="1">
    <citation type="submission" date="2018-06" db="EMBL/GenBank/DDBJ databases">
        <authorList>
            <consortium name="Pathogen Informatics"/>
            <person name="Doyle S."/>
        </authorList>
    </citation>
    <scope>NUCLEOTIDE SEQUENCE [LARGE SCALE GENOMIC DNA]</scope>
    <source>
        <strain evidence="10 11">NCTC10283</strain>
    </source>
</reference>
<dbReference type="CDD" id="cd17550">
    <property type="entry name" value="REC_NtrX-like"/>
    <property type="match status" value="1"/>
</dbReference>